<dbReference type="GO" id="GO:0005657">
    <property type="term" value="C:replication fork"/>
    <property type="evidence" value="ECO:0007669"/>
    <property type="project" value="TreeGrafter"/>
</dbReference>
<proteinExistence type="predicted"/>
<dbReference type="GO" id="GO:0007131">
    <property type="term" value="P:reciprocal meiotic recombination"/>
    <property type="evidence" value="ECO:0007669"/>
    <property type="project" value="TreeGrafter"/>
</dbReference>
<keyword evidence="5" id="KW-1185">Reference proteome</keyword>
<organism evidence="4 5">
    <name type="scientific">Agrocybe chaxingu</name>
    <dbReference type="NCBI Taxonomy" id="84603"/>
    <lineage>
        <taxon>Eukaryota</taxon>
        <taxon>Fungi</taxon>
        <taxon>Dikarya</taxon>
        <taxon>Basidiomycota</taxon>
        <taxon>Agaricomycotina</taxon>
        <taxon>Agaricomycetes</taxon>
        <taxon>Agaricomycetidae</taxon>
        <taxon>Agaricales</taxon>
        <taxon>Agaricineae</taxon>
        <taxon>Strophariaceae</taxon>
        <taxon>Agrocybe</taxon>
    </lineage>
</organism>
<dbReference type="Proteomes" id="UP001148786">
    <property type="component" value="Unassembled WGS sequence"/>
</dbReference>
<dbReference type="GO" id="GO:0005524">
    <property type="term" value="F:ATP binding"/>
    <property type="evidence" value="ECO:0007669"/>
    <property type="project" value="InterPro"/>
</dbReference>
<dbReference type="PROSITE" id="PS50162">
    <property type="entry name" value="RECA_2"/>
    <property type="match status" value="1"/>
</dbReference>
<dbReference type="GO" id="GO:0000724">
    <property type="term" value="P:double-strand break repair via homologous recombination"/>
    <property type="evidence" value="ECO:0007669"/>
    <property type="project" value="TreeGrafter"/>
</dbReference>
<reference evidence="4" key="1">
    <citation type="submission" date="2022-07" db="EMBL/GenBank/DDBJ databases">
        <title>Genome Sequence of Agrocybe chaxingu.</title>
        <authorList>
            <person name="Buettner E."/>
        </authorList>
    </citation>
    <scope>NUCLEOTIDE SEQUENCE</scope>
    <source>
        <strain evidence="4">MP-N11</strain>
    </source>
</reference>
<dbReference type="OrthoDB" id="336321at2759"/>
<dbReference type="InterPro" id="IPR027417">
    <property type="entry name" value="P-loop_NTPase"/>
</dbReference>
<dbReference type="GO" id="GO:0140664">
    <property type="term" value="F:ATP-dependent DNA damage sensor activity"/>
    <property type="evidence" value="ECO:0007669"/>
    <property type="project" value="InterPro"/>
</dbReference>
<dbReference type="GO" id="GO:0000723">
    <property type="term" value="P:telomere maintenance"/>
    <property type="evidence" value="ECO:0007669"/>
    <property type="project" value="TreeGrafter"/>
</dbReference>
<dbReference type="PANTHER" id="PTHR46457:SF1">
    <property type="entry name" value="DNA REPAIR PROTEIN RAD51 HOMOLOG 4"/>
    <property type="match status" value="1"/>
</dbReference>
<evidence type="ECO:0000256" key="1">
    <source>
        <dbReference type="ARBA" id="ARBA00004123"/>
    </source>
</evidence>
<evidence type="ECO:0000259" key="3">
    <source>
        <dbReference type="PROSITE" id="PS50162"/>
    </source>
</evidence>
<dbReference type="GO" id="GO:0000400">
    <property type="term" value="F:four-way junction DNA binding"/>
    <property type="evidence" value="ECO:0007669"/>
    <property type="project" value="TreeGrafter"/>
</dbReference>
<dbReference type="EMBL" id="JANKHO010000364">
    <property type="protein sequence ID" value="KAJ3510880.1"/>
    <property type="molecule type" value="Genomic_DNA"/>
</dbReference>
<protein>
    <recommendedName>
        <fullName evidence="3">RecA family profile 1 domain-containing protein</fullName>
    </recommendedName>
</protein>
<dbReference type="InterPro" id="IPR020588">
    <property type="entry name" value="RecA_ATP-bd"/>
</dbReference>
<name>A0A9W8MY07_9AGAR</name>
<dbReference type="PANTHER" id="PTHR46457">
    <property type="entry name" value="DNA REPAIR PROTEIN RAD51 HOMOLOG 4"/>
    <property type="match status" value="1"/>
</dbReference>
<evidence type="ECO:0000313" key="4">
    <source>
        <dbReference type="EMBL" id="KAJ3510880.1"/>
    </source>
</evidence>
<dbReference type="GO" id="GO:0003697">
    <property type="term" value="F:single-stranded DNA binding"/>
    <property type="evidence" value="ECO:0007669"/>
    <property type="project" value="TreeGrafter"/>
</dbReference>
<evidence type="ECO:0000313" key="5">
    <source>
        <dbReference type="Proteomes" id="UP001148786"/>
    </source>
</evidence>
<dbReference type="AlphaFoldDB" id="A0A9W8MY07"/>
<gene>
    <name evidence="4" type="ORF">NLJ89_g4419</name>
</gene>
<dbReference type="SUPFAM" id="SSF52540">
    <property type="entry name" value="P-loop containing nucleoside triphosphate hydrolases"/>
    <property type="match status" value="1"/>
</dbReference>
<sequence>MRLANLVPSIPGQLVASLEAIGIRTETELLLSTSTLDIFRRLPPGITTLQKLTEVVSLVAELCAAPGLSAYELLNLEEQARKQHRPLCSGNEALDGLLRGLPARRVIEISGDKGSGKSVLALNIVIHHLAAYPDNNAVWIDTVGDFSAEIAIQILNNKQVNLDHSDQKAFLHMVS</sequence>
<dbReference type="GO" id="GO:0033063">
    <property type="term" value="C:Rad51B-Rad51C-Rad51D-XRCC2 complex"/>
    <property type="evidence" value="ECO:0007669"/>
    <property type="project" value="TreeGrafter"/>
</dbReference>
<dbReference type="Gene3D" id="3.40.50.300">
    <property type="entry name" value="P-loop containing nucleotide triphosphate hydrolases"/>
    <property type="match status" value="1"/>
</dbReference>
<accession>A0A9W8MY07</accession>
<comment type="caution">
    <text evidence="4">The sequence shown here is derived from an EMBL/GenBank/DDBJ whole genome shotgun (WGS) entry which is preliminary data.</text>
</comment>
<dbReference type="GO" id="GO:0005815">
    <property type="term" value="C:microtubule organizing center"/>
    <property type="evidence" value="ECO:0007669"/>
    <property type="project" value="TreeGrafter"/>
</dbReference>
<keyword evidence="2" id="KW-0539">Nucleus</keyword>
<comment type="subcellular location">
    <subcellularLocation>
        <location evidence="1">Nucleus</location>
    </subcellularLocation>
</comment>
<dbReference type="GO" id="GO:0042148">
    <property type="term" value="P:DNA strand invasion"/>
    <property type="evidence" value="ECO:0007669"/>
    <property type="project" value="TreeGrafter"/>
</dbReference>
<dbReference type="InterPro" id="IPR051988">
    <property type="entry name" value="HRR_RAD51_Paralog"/>
</dbReference>
<feature type="domain" description="RecA family profile 1" evidence="3">
    <location>
        <begin position="83"/>
        <end position="175"/>
    </location>
</feature>
<evidence type="ECO:0000256" key="2">
    <source>
        <dbReference type="ARBA" id="ARBA00023242"/>
    </source>
</evidence>